<reference evidence="7" key="1">
    <citation type="journal article" date="2019" name="Int. J. Syst. Evol. Microbiol.">
        <title>The Global Catalogue of Microorganisms (GCM) 10K type strain sequencing project: providing services to taxonomists for standard genome sequencing and annotation.</title>
        <authorList>
            <consortium name="The Broad Institute Genomics Platform"/>
            <consortium name="The Broad Institute Genome Sequencing Center for Infectious Disease"/>
            <person name="Wu L."/>
            <person name="Ma J."/>
        </authorList>
    </citation>
    <scope>NUCLEOTIDE SEQUENCE [LARGE SCALE GENOMIC DNA]</scope>
    <source>
        <strain evidence="7">KCTC 42182</strain>
    </source>
</reference>
<dbReference type="PANTHER" id="PTHR42747">
    <property type="entry name" value="NITRONATE MONOOXYGENASE-RELATED"/>
    <property type="match status" value="1"/>
</dbReference>
<dbReference type="InterPro" id="IPR004136">
    <property type="entry name" value="NMO"/>
</dbReference>
<dbReference type="Pfam" id="PF03060">
    <property type="entry name" value="NMO"/>
    <property type="match status" value="1"/>
</dbReference>
<keyword evidence="2" id="KW-0285">Flavoprotein</keyword>
<keyword evidence="4 6" id="KW-0560">Oxidoreductase</keyword>
<dbReference type="SUPFAM" id="SSF51412">
    <property type="entry name" value="Inosine monophosphate dehydrogenase (IMPDH)"/>
    <property type="match status" value="1"/>
</dbReference>
<dbReference type="CDD" id="cd04730">
    <property type="entry name" value="NPD_like"/>
    <property type="match status" value="1"/>
</dbReference>
<dbReference type="EC" id="1.13.12.-" evidence="6"/>
<evidence type="ECO:0000256" key="2">
    <source>
        <dbReference type="ARBA" id="ARBA00022630"/>
    </source>
</evidence>
<name>A0ABV7VE12_9PROT</name>
<proteinExistence type="inferred from homology"/>
<dbReference type="InterPro" id="IPR013785">
    <property type="entry name" value="Aldolase_TIM"/>
</dbReference>
<dbReference type="EMBL" id="JBHRYJ010000001">
    <property type="protein sequence ID" value="MFC3674413.1"/>
    <property type="molecule type" value="Genomic_DNA"/>
</dbReference>
<protein>
    <submittedName>
        <fullName evidence="6">NAD(P)H-dependent flavin oxidoreductase</fullName>
        <ecNumber evidence="6">1.13.12.-</ecNumber>
    </submittedName>
</protein>
<comment type="caution">
    <text evidence="6">The sequence shown here is derived from an EMBL/GenBank/DDBJ whole genome shotgun (WGS) entry which is preliminary data.</text>
</comment>
<dbReference type="Gene3D" id="3.20.20.70">
    <property type="entry name" value="Aldolase class I"/>
    <property type="match status" value="1"/>
</dbReference>
<organism evidence="6 7">
    <name type="scientific">Ferrovibrio xuzhouensis</name>
    <dbReference type="NCBI Taxonomy" id="1576914"/>
    <lineage>
        <taxon>Bacteria</taxon>
        <taxon>Pseudomonadati</taxon>
        <taxon>Pseudomonadota</taxon>
        <taxon>Alphaproteobacteria</taxon>
        <taxon>Rhodospirillales</taxon>
        <taxon>Rhodospirillaceae</taxon>
        <taxon>Ferrovibrio</taxon>
    </lineage>
</organism>
<evidence type="ECO:0000256" key="3">
    <source>
        <dbReference type="ARBA" id="ARBA00022643"/>
    </source>
</evidence>
<dbReference type="Proteomes" id="UP001595711">
    <property type="component" value="Unassembled WGS sequence"/>
</dbReference>
<dbReference type="GO" id="GO:0016491">
    <property type="term" value="F:oxidoreductase activity"/>
    <property type="evidence" value="ECO:0007669"/>
    <property type="project" value="UniProtKB-KW"/>
</dbReference>
<dbReference type="RefSeq" id="WP_379721337.1">
    <property type="nucleotide sequence ID" value="NZ_JBHRYJ010000001.1"/>
</dbReference>
<evidence type="ECO:0000313" key="7">
    <source>
        <dbReference type="Proteomes" id="UP001595711"/>
    </source>
</evidence>
<evidence type="ECO:0000256" key="5">
    <source>
        <dbReference type="ARBA" id="ARBA00023033"/>
    </source>
</evidence>
<evidence type="ECO:0000256" key="4">
    <source>
        <dbReference type="ARBA" id="ARBA00023002"/>
    </source>
</evidence>
<accession>A0ABV7VE12</accession>
<evidence type="ECO:0000313" key="6">
    <source>
        <dbReference type="EMBL" id="MFC3674413.1"/>
    </source>
</evidence>
<keyword evidence="5" id="KW-0503">Monooxygenase</keyword>
<comment type="similarity">
    <text evidence="1">Belongs to the nitronate monooxygenase family. NMO class I subfamily.</text>
</comment>
<evidence type="ECO:0000256" key="1">
    <source>
        <dbReference type="ARBA" id="ARBA00009881"/>
    </source>
</evidence>
<sequence>MTIPRLMQGKLSLPVIGSPLFIVSGPDLVIAQCKAGIVGSFPALNARPKEVLEEWIIRIKEELTAYQKANPNAKVAPFAVNQIVHASNDRLEHDIEICVKHQVPIMITSLRPPADVVKAAHSYGGIVMHDVISVRHAEKALEQGVDGLILVCAGAGGHAGTLSPFALVSEVRRFYNGTIALSGAIANGRSILAAQAMGADLAYMGTRFIATREANADAAYKQMLVETAASDIVYSPLFTGVHGNYLKPSIARAGLDPDNLPVADKTTMNFGSGGGAKSKAWRDIWGAGQGVGSINDVPSVAELVERLRQEYDEAQVALLAARFAPASAAAE</sequence>
<keyword evidence="7" id="KW-1185">Reference proteome</keyword>
<gene>
    <name evidence="6" type="ORF">ACFOOQ_02595</name>
</gene>
<dbReference type="PANTHER" id="PTHR42747:SF4">
    <property type="entry name" value="BLR1330 PROTEIN"/>
    <property type="match status" value="1"/>
</dbReference>
<keyword evidence="3" id="KW-0288">FMN</keyword>